<dbReference type="Proteomes" id="UP001201812">
    <property type="component" value="Unassembled WGS sequence"/>
</dbReference>
<accession>A0AAD4QVR2</accession>
<keyword evidence="3" id="KW-1185">Reference proteome</keyword>
<protein>
    <submittedName>
        <fullName evidence="2">Uncharacterized protein</fullName>
    </submittedName>
</protein>
<reference evidence="2" key="1">
    <citation type="submission" date="2022-01" db="EMBL/GenBank/DDBJ databases">
        <title>Genome Sequence Resource for Two Populations of Ditylenchus destructor, the Migratory Endoparasitic Phytonematode.</title>
        <authorList>
            <person name="Zhang H."/>
            <person name="Lin R."/>
            <person name="Xie B."/>
        </authorList>
    </citation>
    <scope>NUCLEOTIDE SEQUENCE</scope>
    <source>
        <strain evidence="2">BazhouSP</strain>
    </source>
</reference>
<feature type="transmembrane region" description="Helical" evidence="1">
    <location>
        <begin position="167"/>
        <end position="185"/>
    </location>
</feature>
<feature type="transmembrane region" description="Helical" evidence="1">
    <location>
        <begin position="66"/>
        <end position="89"/>
    </location>
</feature>
<feature type="transmembrane region" description="Helical" evidence="1">
    <location>
        <begin position="110"/>
        <end position="134"/>
    </location>
</feature>
<keyword evidence="1" id="KW-1133">Transmembrane helix</keyword>
<dbReference type="EMBL" id="JAKKPZ010000190">
    <property type="protein sequence ID" value="KAI1699153.1"/>
    <property type="molecule type" value="Genomic_DNA"/>
</dbReference>
<comment type="caution">
    <text evidence="2">The sequence shown here is derived from an EMBL/GenBank/DDBJ whole genome shotgun (WGS) entry which is preliminary data.</text>
</comment>
<feature type="transmembrane region" description="Helical" evidence="1">
    <location>
        <begin position="206"/>
        <end position="228"/>
    </location>
</feature>
<keyword evidence="1" id="KW-0472">Membrane</keyword>
<proteinExistence type="predicted"/>
<evidence type="ECO:0000313" key="3">
    <source>
        <dbReference type="Proteomes" id="UP001201812"/>
    </source>
</evidence>
<organism evidence="2 3">
    <name type="scientific">Ditylenchus destructor</name>
    <dbReference type="NCBI Taxonomy" id="166010"/>
    <lineage>
        <taxon>Eukaryota</taxon>
        <taxon>Metazoa</taxon>
        <taxon>Ecdysozoa</taxon>
        <taxon>Nematoda</taxon>
        <taxon>Chromadorea</taxon>
        <taxon>Rhabditida</taxon>
        <taxon>Tylenchina</taxon>
        <taxon>Tylenchomorpha</taxon>
        <taxon>Sphaerularioidea</taxon>
        <taxon>Anguinidae</taxon>
        <taxon>Anguininae</taxon>
        <taxon>Ditylenchus</taxon>
    </lineage>
</organism>
<evidence type="ECO:0000313" key="2">
    <source>
        <dbReference type="EMBL" id="KAI1699153.1"/>
    </source>
</evidence>
<gene>
    <name evidence="2" type="ORF">DdX_17486</name>
</gene>
<sequence length="391" mass="44438">MARLLFHRFTTSAKLQSRNMSQAVIIYMLVHLIGSAVTLPHHFYLMLLWKPAAPIIVTDEPLYDPYILYLSGIFMVTYFYTPAVPVFFLTLERCIALKYPIQYHNRSKTFLNKLPSIATIATVVWCVIVVMVSIPDSPMDMTKVKYCLQYGCINASYHGKFQFLQQYMKSSISIANVLCTVYFLYALRMYKTYSADGKHFALKNRIVIVTCLSEILLNVSPIVCGTLFHNITGESPGNILGNDMILLFTLDAVICSLYYTKMPCKIISACLILCFTVSVIKFGESADFCLYLGVVNGYVTDLDLKLRELDSSVFDKGSTFYSDYKNAMAGNFTAMKTLVGNQLGVKVSNLFYRDYEKKLREIQNDDQLKSAKKMLNFQVYACKEGTPCFYT</sequence>
<dbReference type="AlphaFoldDB" id="A0AAD4QVR2"/>
<feature type="transmembrane region" description="Helical" evidence="1">
    <location>
        <begin position="24"/>
        <end position="46"/>
    </location>
</feature>
<name>A0AAD4QVR2_9BILA</name>
<feature type="transmembrane region" description="Helical" evidence="1">
    <location>
        <begin position="240"/>
        <end position="259"/>
    </location>
</feature>
<evidence type="ECO:0000256" key="1">
    <source>
        <dbReference type="SAM" id="Phobius"/>
    </source>
</evidence>
<keyword evidence="1" id="KW-0812">Transmembrane</keyword>